<gene>
    <name evidence="2" type="ORF">H6G97_32705</name>
</gene>
<keyword evidence="3" id="KW-1185">Reference proteome</keyword>
<name>A0ABR8E0B4_9NOSO</name>
<proteinExistence type="predicted"/>
<organism evidence="2 3">
    <name type="scientific">Nostoc flagelliforme FACHB-838</name>
    <dbReference type="NCBI Taxonomy" id="2692904"/>
    <lineage>
        <taxon>Bacteria</taxon>
        <taxon>Bacillati</taxon>
        <taxon>Cyanobacteriota</taxon>
        <taxon>Cyanophyceae</taxon>
        <taxon>Nostocales</taxon>
        <taxon>Nostocaceae</taxon>
        <taxon>Nostoc</taxon>
    </lineage>
</organism>
<feature type="compositionally biased region" description="Polar residues" evidence="1">
    <location>
        <begin position="7"/>
        <end position="20"/>
    </location>
</feature>
<sequence length="66" mass="7300">MALPQDLRQSLNEGHSQPETGNEAILKAFSRLVFTLAERSVTKGGLPTSSQDWVIYSIFQVNEVHG</sequence>
<evidence type="ECO:0000313" key="2">
    <source>
        <dbReference type="EMBL" id="MBD2534043.1"/>
    </source>
</evidence>
<comment type="caution">
    <text evidence="2">The sequence shown here is derived from an EMBL/GenBank/DDBJ whole genome shotgun (WGS) entry which is preliminary data.</text>
</comment>
<feature type="region of interest" description="Disordered" evidence="1">
    <location>
        <begin position="1"/>
        <end position="20"/>
    </location>
</feature>
<dbReference type="EMBL" id="JACJSI010000130">
    <property type="protein sequence ID" value="MBD2534043.1"/>
    <property type="molecule type" value="Genomic_DNA"/>
</dbReference>
<evidence type="ECO:0000256" key="1">
    <source>
        <dbReference type="SAM" id="MobiDB-lite"/>
    </source>
</evidence>
<evidence type="ECO:0000313" key="3">
    <source>
        <dbReference type="Proteomes" id="UP000623440"/>
    </source>
</evidence>
<dbReference type="RefSeq" id="WP_190944569.1">
    <property type="nucleotide sequence ID" value="NZ_JACJSI010000130.1"/>
</dbReference>
<dbReference type="Proteomes" id="UP000623440">
    <property type="component" value="Unassembled WGS sequence"/>
</dbReference>
<reference evidence="2 3" key="1">
    <citation type="journal article" date="2020" name="ISME J.">
        <title>Comparative genomics reveals insights into cyanobacterial evolution and habitat adaptation.</title>
        <authorList>
            <person name="Chen M.Y."/>
            <person name="Teng W.K."/>
            <person name="Zhao L."/>
            <person name="Hu C.X."/>
            <person name="Zhou Y.K."/>
            <person name="Han B.P."/>
            <person name="Song L.R."/>
            <person name="Shu W.S."/>
        </authorList>
    </citation>
    <scope>NUCLEOTIDE SEQUENCE [LARGE SCALE GENOMIC DNA]</scope>
    <source>
        <strain evidence="2 3">FACHB-838</strain>
    </source>
</reference>
<accession>A0ABR8E0B4</accession>
<protein>
    <submittedName>
        <fullName evidence="2">Uncharacterized protein</fullName>
    </submittedName>
</protein>